<evidence type="ECO:0000313" key="1">
    <source>
        <dbReference type="EMBL" id="CAB5030154.1"/>
    </source>
</evidence>
<sequence length="247" mass="26315">MLRKWVPLTKLTVLIICLTACSAGAIQKNALCTRTSRLDVASDNIGNMPLTFGTYTGPSLKSQLVDDLDALTVARDVSPTSLEDDFAYLIRINQSLYAAMSSLSWDASVAATNISVSEVIDEFSTITTTRHLARISEFLLKNCATDVQNNVAPPDSVVEVVATSTSLLAEVIDRVNPDPSPVSENVSLGLTIAESLGIEVSNDVARCLGEKAQTVSQNQANGDDLDKAFNPIFADCGVDITSTTVGR</sequence>
<dbReference type="AlphaFoldDB" id="A0A6J7RN81"/>
<reference evidence="1" key="1">
    <citation type="submission" date="2020-05" db="EMBL/GenBank/DDBJ databases">
        <authorList>
            <person name="Chiriac C."/>
            <person name="Salcher M."/>
            <person name="Ghai R."/>
            <person name="Kavagutti S V."/>
        </authorList>
    </citation>
    <scope>NUCLEOTIDE SEQUENCE</scope>
</reference>
<dbReference type="EMBL" id="CAFBPN010000124">
    <property type="protein sequence ID" value="CAB5030154.1"/>
    <property type="molecule type" value="Genomic_DNA"/>
</dbReference>
<name>A0A6J7RN81_9ZZZZ</name>
<gene>
    <name evidence="1" type="ORF">UFOPK4098_01466</name>
</gene>
<accession>A0A6J7RN81</accession>
<protein>
    <submittedName>
        <fullName evidence="1">Unannotated protein</fullName>
    </submittedName>
</protein>
<organism evidence="1">
    <name type="scientific">freshwater metagenome</name>
    <dbReference type="NCBI Taxonomy" id="449393"/>
    <lineage>
        <taxon>unclassified sequences</taxon>
        <taxon>metagenomes</taxon>
        <taxon>ecological metagenomes</taxon>
    </lineage>
</organism>
<proteinExistence type="predicted"/>